<evidence type="ECO:0000313" key="2">
    <source>
        <dbReference type="Proteomes" id="UP001338125"/>
    </source>
</evidence>
<dbReference type="EMBL" id="JAVFKD010000014">
    <property type="protein sequence ID" value="KAK5989676.1"/>
    <property type="molecule type" value="Genomic_DNA"/>
</dbReference>
<protein>
    <submittedName>
        <fullName evidence="1">Uncharacterized protein</fullName>
    </submittedName>
</protein>
<dbReference type="Proteomes" id="UP001338125">
    <property type="component" value="Unassembled WGS sequence"/>
</dbReference>
<accession>A0ABR0SDE7</accession>
<evidence type="ECO:0000313" key="1">
    <source>
        <dbReference type="EMBL" id="KAK5989676.1"/>
    </source>
</evidence>
<comment type="caution">
    <text evidence="1">The sequence shown here is derived from an EMBL/GenBank/DDBJ whole genome shotgun (WGS) entry which is preliminary data.</text>
</comment>
<keyword evidence="2" id="KW-1185">Reference proteome</keyword>
<gene>
    <name evidence="1" type="ORF">PT974_07931</name>
</gene>
<name>A0ABR0SDE7_9HYPO</name>
<sequence length="251" mass="28600">MAHRDTSLFVSERLQYLEKCRLAFLELPFLDDAEMQGAPNLSIAAFETPKLRRCPFNLASVNWRSKSTSALGGGLDGFVWKVSFGDDGPYALKVFWDKDPPEFPHYFALQRECQNMALLQRMEAAVTRAAEESRPIQVKANPRTRDEALANTFAFADENSQSESSTGALEGDGDTVTIHSMPRMKKCFGWLRFDGQLIQQMPLKVRPPVLCVNKIRRAMSNKQDYIALVYEYVEEDENPPELWRRRPTSLA</sequence>
<organism evidence="1 2">
    <name type="scientific">Cladobotryum mycophilum</name>
    <dbReference type="NCBI Taxonomy" id="491253"/>
    <lineage>
        <taxon>Eukaryota</taxon>
        <taxon>Fungi</taxon>
        <taxon>Dikarya</taxon>
        <taxon>Ascomycota</taxon>
        <taxon>Pezizomycotina</taxon>
        <taxon>Sordariomycetes</taxon>
        <taxon>Hypocreomycetidae</taxon>
        <taxon>Hypocreales</taxon>
        <taxon>Hypocreaceae</taxon>
        <taxon>Cladobotryum</taxon>
    </lineage>
</organism>
<proteinExistence type="predicted"/>
<reference evidence="1 2" key="1">
    <citation type="submission" date="2024-01" db="EMBL/GenBank/DDBJ databases">
        <title>Complete genome of Cladobotryum mycophilum ATHUM6906.</title>
        <authorList>
            <person name="Christinaki A.C."/>
            <person name="Myridakis A.I."/>
            <person name="Kouvelis V.N."/>
        </authorList>
    </citation>
    <scope>NUCLEOTIDE SEQUENCE [LARGE SCALE GENOMIC DNA]</scope>
    <source>
        <strain evidence="1 2">ATHUM6906</strain>
    </source>
</reference>